<sequence length="65" mass="7725">ETAMRRWVEQLKSEHQGITPSSKALTAEQQRIQELEKRIKRLELEKEILKKATALLMSDEFKNMR</sequence>
<dbReference type="Pfam" id="PF01527">
    <property type="entry name" value="HTH_Tnp_1"/>
    <property type="match status" value="1"/>
</dbReference>
<evidence type="ECO:0000313" key="4">
    <source>
        <dbReference type="Proteomes" id="UP001257909"/>
    </source>
</evidence>
<dbReference type="Proteomes" id="UP001257909">
    <property type="component" value="Unassembled WGS sequence"/>
</dbReference>
<reference evidence="3 4" key="1">
    <citation type="submission" date="2023-07" db="EMBL/GenBank/DDBJ databases">
        <title>Sorghum-associated microbial communities from plants grown in Nebraska, USA.</title>
        <authorList>
            <person name="Schachtman D."/>
        </authorList>
    </citation>
    <scope>NUCLEOTIDE SEQUENCE [LARGE SCALE GENOMIC DNA]</scope>
    <source>
        <strain evidence="3 4">4138</strain>
    </source>
</reference>
<organism evidence="3 4">
    <name type="scientific">Rheinheimera soli</name>
    <dbReference type="NCBI Taxonomy" id="443616"/>
    <lineage>
        <taxon>Bacteria</taxon>
        <taxon>Pseudomonadati</taxon>
        <taxon>Pseudomonadota</taxon>
        <taxon>Gammaproteobacteria</taxon>
        <taxon>Chromatiales</taxon>
        <taxon>Chromatiaceae</taxon>
        <taxon>Rheinheimera</taxon>
    </lineage>
</organism>
<comment type="similarity">
    <text evidence="1">Belongs to the transposase 8 family.</text>
</comment>
<dbReference type="InterPro" id="IPR009057">
    <property type="entry name" value="Homeodomain-like_sf"/>
</dbReference>
<evidence type="ECO:0000313" key="3">
    <source>
        <dbReference type="EMBL" id="MDR7123193.1"/>
    </source>
</evidence>
<proteinExistence type="inferred from homology"/>
<gene>
    <name evidence="3" type="ORF">J2W69_004181</name>
</gene>
<evidence type="ECO:0000256" key="2">
    <source>
        <dbReference type="SAM" id="Coils"/>
    </source>
</evidence>
<accession>A0ABU1W5F6</accession>
<name>A0ABU1W5F6_9GAMM</name>
<evidence type="ECO:0000256" key="1">
    <source>
        <dbReference type="ARBA" id="ARBA00009964"/>
    </source>
</evidence>
<dbReference type="InterPro" id="IPR002514">
    <property type="entry name" value="Transposase_8"/>
</dbReference>
<feature type="non-terminal residue" evidence="3">
    <location>
        <position position="1"/>
    </location>
</feature>
<keyword evidence="4" id="KW-1185">Reference proteome</keyword>
<dbReference type="EMBL" id="JAVDWR010000060">
    <property type="protein sequence ID" value="MDR7123193.1"/>
    <property type="molecule type" value="Genomic_DNA"/>
</dbReference>
<keyword evidence="2" id="KW-0175">Coiled coil</keyword>
<protein>
    <submittedName>
        <fullName evidence="3">Transposase-like protein</fullName>
    </submittedName>
</protein>
<comment type="caution">
    <text evidence="3">The sequence shown here is derived from an EMBL/GenBank/DDBJ whole genome shotgun (WGS) entry which is preliminary data.</text>
</comment>
<dbReference type="SUPFAM" id="SSF46689">
    <property type="entry name" value="Homeodomain-like"/>
    <property type="match status" value="1"/>
</dbReference>
<feature type="coiled-coil region" evidence="2">
    <location>
        <begin position="25"/>
        <end position="52"/>
    </location>
</feature>